<dbReference type="PANTHER" id="PTHR22617">
    <property type="entry name" value="CHEMOTAXIS SENSOR HISTIDINE KINASE-RELATED"/>
    <property type="match status" value="1"/>
</dbReference>
<dbReference type="SUPFAM" id="SSF50341">
    <property type="entry name" value="CheW-like"/>
    <property type="match status" value="1"/>
</dbReference>
<gene>
    <name evidence="3" type="ORF">ASZ90_015168</name>
</gene>
<sequence>MVKPSTHKGAEERSPPGPAQENAGSLEQERSRRDEQGGREKGLLQVVEFLLGKERYAVDLFDVKEVVEYTTITKLPNTASYMKGIIDLRGEITTIIDLKERLRIPTGTDADEENSRIIVLDEKITKAKTGIMVDDVLSVSTFDRNDIDSTSATDVEDDTAILGIIKKKVKDKDHEKNELIIWIDIKYLLRDIGEGMTTA</sequence>
<dbReference type="SMART" id="SM00260">
    <property type="entry name" value="CheW"/>
    <property type="match status" value="1"/>
</dbReference>
<evidence type="ECO:0000313" key="3">
    <source>
        <dbReference type="EMBL" id="KUG15175.1"/>
    </source>
</evidence>
<accession>A0A0W8F2P7</accession>
<dbReference type="PROSITE" id="PS50851">
    <property type="entry name" value="CHEW"/>
    <property type="match status" value="1"/>
</dbReference>
<dbReference type="InterPro" id="IPR036061">
    <property type="entry name" value="CheW-like_dom_sf"/>
</dbReference>
<dbReference type="PANTHER" id="PTHR22617:SF23">
    <property type="entry name" value="CHEMOTAXIS PROTEIN CHEW"/>
    <property type="match status" value="1"/>
</dbReference>
<organism evidence="3">
    <name type="scientific">hydrocarbon metagenome</name>
    <dbReference type="NCBI Taxonomy" id="938273"/>
    <lineage>
        <taxon>unclassified sequences</taxon>
        <taxon>metagenomes</taxon>
        <taxon>ecological metagenomes</taxon>
    </lineage>
</organism>
<feature type="region of interest" description="Disordered" evidence="1">
    <location>
        <begin position="1"/>
        <end position="39"/>
    </location>
</feature>
<reference evidence="3" key="1">
    <citation type="journal article" date="2015" name="Proc. Natl. Acad. Sci. U.S.A.">
        <title>Networks of energetic and metabolic interactions define dynamics in microbial communities.</title>
        <authorList>
            <person name="Embree M."/>
            <person name="Liu J.K."/>
            <person name="Al-Bassam M.M."/>
            <person name="Zengler K."/>
        </authorList>
    </citation>
    <scope>NUCLEOTIDE SEQUENCE</scope>
</reference>
<dbReference type="GO" id="GO:0006935">
    <property type="term" value="P:chemotaxis"/>
    <property type="evidence" value="ECO:0007669"/>
    <property type="project" value="InterPro"/>
</dbReference>
<protein>
    <submittedName>
        <fullName evidence="3">Positive regulator of chea protein activity (Chew)</fullName>
    </submittedName>
</protein>
<proteinExistence type="predicted"/>
<dbReference type="EMBL" id="LNQE01001579">
    <property type="protein sequence ID" value="KUG15175.1"/>
    <property type="molecule type" value="Genomic_DNA"/>
</dbReference>
<evidence type="ECO:0000256" key="1">
    <source>
        <dbReference type="SAM" id="MobiDB-lite"/>
    </source>
</evidence>
<dbReference type="GO" id="GO:0007165">
    <property type="term" value="P:signal transduction"/>
    <property type="evidence" value="ECO:0007669"/>
    <property type="project" value="InterPro"/>
</dbReference>
<name>A0A0W8F2P7_9ZZZZ</name>
<comment type="caution">
    <text evidence="3">The sequence shown here is derived from an EMBL/GenBank/DDBJ whole genome shotgun (WGS) entry which is preliminary data.</text>
</comment>
<dbReference type="InterPro" id="IPR002545">
    <property type="entry name" value="CheW-lke_dom"/>
</dbReference>
<dbReference type="Gene3D" id="2.30.30.40">
    <property type="entry name" value="SH3 Domains"/>
    <property type="match status" value="1"/>
</dbReference>
<dbReference type="Pfam" id="PF01584">
    <property type="entry name" value="CheW"/>
    <property type="match status" value="1"/>
</dbReference>
<dbReference type="GO" id="GO:0005829">
    <property type="term" value="C:cytosol"/>
    <property type="evidence" value="ECO:0007669"/>
    <property type="project" value="TreeGrafter"/>
</dbReference>
<dbReference type="AlphaFoldDB" id="A0A0W8F2P7"/>
<dbReference type="Gene3D" id="2.40.50.180">
    <property type="entry name" value="CheA-289, Domain 4"/>
    <property type="match status" value="1"/>
</dbReference>
<dbReference type="InterPro" id="IPR039315">
    <property type="entry name" value="CheW"/>
</dbReference>
<feature type="domain" description="CheW-like" evidence="2">
    <location>
        <begin position="43"/>
        <end position="194"/>
    </location>
</feature>
<feature type="compositionally biased region" description="Basic and acidic residues" evidence="1">
    <location>
        <begin position="27"/>
        <end position="39"/>
    </location>
</feature>
<evidence type="ECO:0000259" key="2">
    <source>
        <dbReference type="PROSITE" id="PS50851"/>
    </source>
</evidence>